<accession>A0A1G9BCS6</accession>
<dbReference type="PRINTS" id="PR00422">
    <property type="entry name" value="TRANSFERRIN"/>
</dbReference>
<protein>
    <submittedName>
        <fullName evidence="3">ABC-type phosphate/phosphonate transport system, substrate-binding protein</fullName>
    </submittedName>
</protein>
<dbReference type="InterPro" id="IPR001156">
    <property type="entry name" value="Transferrin-like_dom"/>
</dbReference>
<dbReference type="AlphaFoldDB" id="A0A1G9BCS6"/>
<keyword evidence="4" id="KW-1185">Reference proteome</keyword>
<dbReference type="PROSITE" id="PS51408">
    <property type="entry name" value="TRANSFERRIN_LIKE_4"/>
    <property type="match status" value="1"/>
</dbReference>
<dbReference type="Proteomes" id="UP000198882">
    <property type="component" value="Unassembled WGS sequence"/>
</dbReference>
<keyword evidence="1" id="KW-0677">Repeat</keyword>
<dbReference type="PANTHER" id="PTHR35841">
    <property type="entry name" value="PHOSPHONATES-BINDING PERIPLASMIC PROTEIN"/>
    <property type="match status" value="1"/>
</dbReference>
<dbReference type="SMART" id="SM00094">
    <property type="entry name" value="TR_FER"/>
    <property type="match status" value="1"/>
</dbReference>
<evidence type="ECO:0000313" key="3">
    <source>
        <dbReference type="EMBL" id="SDK36665.1"/>
    </source>
</evidence>
<dbReference type="Pfam" id="PF12974">
    <property type="entry name" value="Phosphonate-bd"/>
    <property type="match status" value="1"/>
</dbReference>
<organism evidence="3 4">
    <name type="scientific">Natronorubrum texcoconense</name>
    <dbReference type="NCBI Taxonomy" id="1095776"/>
    <lineage>
        <taxon>Archaea</taxon>
        <taxon>Methanobacteriati</taxon>
        <taxon>Methanobacteriota</taxon>
        <taxon>Stenosarchaea group</taxon>
        <taxon>Halobacteria</taxon>
        <taxon>Halobacteriales</taxon>
        <taxon>Natrialbaceae</taxon>
        <taxon>Natronorubrum</taxon>
    </lineage>
</organism>
<evidence type="ECO:0000313" key="4">
    <source>
        <dbReference type="Proteomes" id="UP000198882"/>
    </source>
</evidence>
<feature type="domain" description="Transferrin-like" evidence="2">
    <location>
        <begin position="51"/>
        <end position="335"/>
    </location>
</feature>
<gene>
    <name evidence="3" type="ORF">SAMN04515672_2891</name>
</gene>
<dbReference type="STRING" id="1095776.SAMN04515672_2891"/>
<evidence type="ECO:0000256" key="1">
    <source>
        <dbReference type="ARBA" id="ARBA00022737"/>
    </source>
</evidence>
<reference evidence="4" key="1">
    <citation type="submission" date="2016-10" db="EMBL/GenBank/DDBJ databases">
        <authorList>
            <person name="Varghese N."/>
            <person name="Submissions S."/>
        </authorList>
    </citation>
    <scope>NUCLEOTIDE SEQUENCE [LARGE SCALE GENOMIC DNA]</scope>
    <source>
        <strain evidence="4">B4,CECT 8067,JCM 17497</strain>
    </source>
</reference>
<dbReference type="PROSITE" id="PS51257">
    <property type="entry name" value="PROKAR_LIPOPROTEIN"/>
    <property type="match status" value="1"/>
</dbReference>
<evidence type="ECO:0000259" key="2">
    <source>
        <dbReference type="PROSITE" id="PS51408"/>
    </source>
</evidence>
<dbReference type="InterPro" id="IPR018195">
    <property type="entry name" value="Transferrin_Fe_BS"/>
</dbReference>
<dbReference type="PANTHER" id="PTHR35841:SF1">
    <property type="entry name" value="PHOSPHONATES-BINDING PERIPLASMIC PROTEIN"/>
    <property type="match status" value="1"/>
</dbReference>
<name>A0A1G9BCS6_9EURY</name>
<dbReference type="Gene3D" id="3.40.190.10">
    <property type="entry name" value="Periplasmic binding protein-like II"/>
    <property type="match status" value="2"/>
</dbReference>
<dbReference type="SUPFAM" id="SSF53850">
    <property type="entry name" value="Periplasmic binding protein-like II"/>
    <property type="match status" value="1"/>
</dbReference>
<dbReference type="EMBL" id="FNFE01000004">
    <property type="protein sequence ID" value="SDK36665.1"/>
    <property type="molecule type" value="Genomic_DNA"/>
</dbReference>
<proteinExistence type="predicted"/>
<dbReference type="GO" id="GO:0005576">
    <property type="term" value="C:extracellular region"/>
    <property type="evidence" value="ECO:0007669"/>
    <property type="project" value="InterPro"/>
</dbReference>
<dbReference type="PROSITE" id="PS00206">
    <property type="entry name" value="TRANSFERRIN_LIKE_2"/>
    <property type="match status" value="1"/>
</dbReference>
<sequence length="335" mass="35514">MRSNSESRLSDTSRRTLLTAVVGTGSLGLAGCLGGDDDSGDNSDSDVADEFVFAATVRDDPDDVERDYTPLAEWVESKTGVPTRIDPVQGDSAAISALATGQAHAAYLSGGPSWVGWQEYGLEPLAVEADEAGQTYYTAAAWVHSDSGLETVEDLEGVDSCHTGDLTGAGMLIPVAYLAQEGLVSFEEDDDVTAIRDAVEEFFGDPVVGGGYVGALQCLSEGHGDVAFVRKSTPEDYCGGEDAEDWCLNTNEYDVLEEFADVPSHPIMASPEATDVERELLQNALLELNDGAEGQEILADVLGVYQLQPSTSEEHLGAYGELIEILPGIADHLVE</sequence>